<evidence type="ECO:0000259" key="2">
    <source>
        <dbReference type="PROSITE" id="PS50196"/>
    </source>
</evidence>
<dbReference type="Proteomes" id="UP001140011">
    <property type="component" value="Unassembled WGS sequence"/>
</dbReference>
<feature type="compositionally biased region" description="Basic and acidic residues" evidence="1">
    <location>
        <begin position="1"/>
        <end position="10"/>
    </location>
</feature>
<dbReference type="PANTHER" id="PTHR23138">
    <property type="entry name" value="RAN BINDING PROTEIN"/>
    <property type="match status" value="1"/>
</dbReference>
<gene>
    <name evidence="3" type="ORF">GGI19_005549</name>
</gene>
<dbReference type="Gene3D" id="2.30.29.30">
    <property type="entry name" value="Pleckstrin-homology domain (PH domain)/Phosphotyrosine-binding domain (PTB)"/>
    <property type="match status" value="1"/>
</dbReference>
<dbReference type="SMART" id="SM00160">
    <property type="entry name" value="RanBD"/>
    <property type="match status" value="1"/>
</dbReference>
<dbReference type="InterPro" id="IPR000156">
    <property type="entry name" value="Ran_bind_dom"/>
</dbReference>
<feature type="domain" description="RanBD1" evidence="2">
    <location>
        <begin position="56"/>
        <end position="175"/>
    </location>
</feature>
<dbReference type="InterPro" id="IPR011993">
    <property type="entry name" value="PH-like_dom_sf"/>
</dbReference>
<feature type="region of interest" description="Disordered" evidence="1">
    <location>
        <begin position="1"/>
        <end position="69"/>
    </location>
</feature>
<evidence type="ECO:0000313" key="3">
    <source>
        <dbReference type="EMBL" id="KAJ2749650.1"/>
    </source>
</evidence>
<dbReference type="SUPFAM" id="SSF50729">
    <property type="entry name" value="PH domain-like"/>
    <property type="match status" value="1"/>
</dbReference>
<dbReference type="InterPro" id="IPR045255">
    <property type="entry name" value="RanBP1-like"/>
</dbReference>
<dbReference type="Pfam" id="PF00638">
    <property type="entry name" value="Ran_BP1"/>
    <property type="match status" value="1"/>
</dbReference>
<accession>A0A9W8GTH3</accession>
<dbReference type="OrthoDB" id="185618at2759"/>
<organism evidence="3 4">
    <name type="scientific">Coemansia pectinata</name>
    <dbReference type="NCBI Taxonomy" id="1052879"/>
    <lineage>
        <taxon>Eukaryota</taxon>
        <taxon>Fungi</taxon>
        <taxon>Fungi incertae sedis</taxon>
        <taxon>Zoopagomycota</taxon>
        <taxon>Kickxellomycotina</taxon>
        <taxon>Kickxellomycetes</taxon>
        <taxon>Kickxellales</taxon>
        <taxon>Kickxellaceae</taxon>
        <taxon>Coemansia</taxon>
    </lineage>
</organism>
<protein>
    <recommendedName>
        <fullName evidence="2">RanBD1 domain-containing protein</fullName>
    </recommendedName>
</protein>
<comment type="caution">
    <text evidence="3">The sequence shown here is derived from an EMBL/GenBank/DDBJ whole genome shotgun (WGS) entry which is preliminary data.</text>
</comment>
<dbReference type="EMBL" id="JANBUH010000735">
    <property type="protein sequence ID" value="KAJ2749650.1"/>
    <property type="molecule type" value="Genomic_DNA"/>
</dbReference>
<sequence length="175" mass="19051">TTASDAEKKPAFSFGFGGGAQQPAAATAAAADKDEGSANEDEGENEEEEEKREPTTAGEEGETTEHQTRAKLYAWDKTLSKYKDLGVGNFKVNTRPADNGTKRARFICRQEGSERITLNAAMFKAMTIEIANKRDLGILVISEGVPTRYLVRVKTEAMAQALFGAMERVRDQLSA</sequence>
<keyword evidence="4" id="KW-1185">Reference proteome</keyword>
<evidence type="ECO:0000313" key="4">
    <source>
        <dbReference type="Proteomes" id="UP001140011"/>
    </source>
</evidence>
<evidence type="ECO:0000256" key="1">
    <source>
        <dbReference type="SAM" id="MobiDB-lite"/>
    </source>
</evidence>
<reference evidence="3" key="1">
    <citation type="submission" date="2022-07" db="EMBL/GenBank/DDBJ databases">
        <title>Phylogenomic reconstructions and comparative analyses of Kickxellomycotina fungi.</title>
        <authorList>
            <person name="Reynolds N.K."/>
            <person name="Stajich J.E."/>
            <person name="Barry K."/>
            <person name="Grigoriev I.V."/>
            <person name="Crous P."/>
            <person name="Smith M.E."/>
        </authorList>
    </citation>
    <scope>NUCLEOTIDE SEQUENCE</scope>
    <source>
        <strain evidence="3">BCRC 34297</strain>
    </source>
</reference>
<feature type="compositionally biased region" description="Low complexity" evidence="1">
    <location>
        <begin position="21"/>
        <end position="30"/>
    </location>
</feature>
<feature type="compositionally biased region" description="Acidic residues" evidence="1">
    <location>
        <begin position="37"/>
        <end position="50"/>
    </location>
</feature>
<dbReference type="AlphaFoldDB" id="A0A9W8GTH3"/>
<name>A0A9W8GTH3_9FUNG</name>
<feature type="non-terminal residue" evidence="3">
    <location>
        <position position="1"/>
    </location>
</feature>
<proteinExistence type="predicted"/>
<dbReference type="PROSITE" id="PS50196">
    <property type="entry name" value="RANBD1"/>
    <property type="match status" value="1"/>
</dbReference>